<gene>
    <name evidence="1" type="ORF">A3E29_02415</name>
</gene>
<dbReference type="InterPro" id="IPR027434">
    <property type="entry name" value="Homing_endonucl"/>
</dbReference>
<proteinExistence type="predicted"/>
<name>A0A1F5PLR4_9BACT</name>
<organism evidence="1 2">
    <name type="scientific">Candidatus Doudnabacteria bacterium RIFCSPHIGHO2_12_FULL_48_16</name>
    <dbReference type="NCBI Taxonomy" id="1817838"/>
    <lineage>
        <taxon>Bacteria</taxon>
        <taxon>Candidatus Doudnaibacteriota</taxon>
    </lineage>
</organism>
<comment type="caution">
    <text evidence="1">The sequence shown here is derived from an EMBL/GenBank/DDBJ whole genome shotgun (WGS) entry which is preliminary data.</text>
</comment>
<dbReference type="InterPro" id="IPR006142">
    <property type="entry name" value="INTEIN"/>
</dbReference>
<sequence>MISHALPAIFQHIEAPQRLHAEYLTMNEQLATLIGLLYTDGCLSPKGKSSWRCYFSNKSERLVAIFRECMMQCFALPSSRVRLGTTNDGLYRALVDSKEIGDELTHRFGTFRTLRYQSGELPKAHLPIKELLQHKVAPDFLKAAFSCDGGVNLYVARRTGTQWLIRGVYLACAHPQLRSEYCKLLRALGITARNVAGDGKLKIETEKDIRLFHQKIGFIEGVHITHTSKFWPSIEKQKLLEKVIQSYDVPAKVYKLPQFEKVR</sequence>
<reference evidence="1 2" key="1">
    <citation type="journal article" date="2016" name="Nat. Commun.">
        <title>Thousands of microbial genomes shed light on interconnected biogeochemical processes in an aquifer system.</title>
        <authorList>
            <person name="Anantharaman K."/>
            <person name="Brown C.T."/>
            <person name="Hug L.A."/>
            <person name="Sharon I."/>
            <person name="Castelle C.J."/>
            <person name="Probst A.J."/>
            <person name="Thomas B.C."/>
            <person name="Singh A."/>
            <person name="Wilkins M.J."/>
            <person name="Karaoz U."/>
            <person name="Brodie E.L."/>
            <person name="Williams K.H."/>
            <person name="Hubbard S.S."/>
            <person name="Banfield J.F."/>
        </authorList>
    </citation>
    <scope>NUCLEOTIDE SEQUENCE [LARGE SCALE GENOMIC DNA]</scope>
</reference>
<evidence type="ECO:0000313" key="1">
    <source>
        <dbReference type="EMBL" id="OGE90895.1"/>
    </source>
</evidence>
<dbReference type="Gene3D" id="3.10.28.10">
    <property type="entry name" value="Homing endonucleases"/>
    <property type="match status" value="1"/>
</dbReference>
<dbReference type="PRINTS" id="PR00379">
    <property type="entry name" value="INTEIN"/>
</dbReference>
<dbReference type="Proteomes" id="UP000177682">
    <property type="component" value="Unassembled WGS sequence"/>
</dbReference>
<evidence type="ECO:0008006" key="3">
    <source>
        <dbReference type="Google" id="ProtNLM"/>
    </source>
</evidence>
<evidence type="ECO:0000313" key="2">
    <source>
        <dbReference type="Proteomes" id="UP000177682"/>
    </source>
</evidence>
<protein>
    <recommendedName>
        <fullName evidence="3">DOD-type homing endonuclease domain-containing protein</fullName>
    </recommendedName>
</protein>
<dbReference type="EMBL" id="MFEY01000001">
    <property type="protein sequence ID" value="OGE90895.1"/>
    <property type="molecule type" value="Genomic_DNA"/>
</dbReference>
<dbReference type="AlphaFoldDB" id="A0A1F5PLR4"/>
<accession>A0A1F5PLR4</accession>
<dbReference type="GO" id="GO:0016539">
    <property type="term" value="P:intein-mediated protein splicing"/>
    <property type="evidence" value="ECO:0007669"/>
    <property type="project" value="InterPro"/>
</dbReference>